<dbReference type="SUPFAM" id="SSF81901">
    <property type="entry name" value="HCP-like"/>
    <property type="match status" value="1"/>
</dbReference>
<dbReference type="PANTHER" id="PTHR46014">
    <property type="entry name" value="TETRATRICOPEPTIDE REPEAT PROTEIN 1"/>
    <property type="match status" value="1"/>
</dbReference>
<dbReference type="PANTHER" id="PTHR46014:SF1">
    <property type="entry name" value="TETRATRICOPEPTIDE REPEAT PROTEIN 1"/>
    <property type="match status" value="1"/>
</dbReference>
<evidence type="ECO:0000313" key="1">
    <source>
        <dbReference type="EMBL" id="EAL70356.1"/>
    </source>
</evidence>
<dbReference type="SMR" id="Q555A4"/>
<dbReference type="InterPro" id="IPR006597">
    <property type="entry name" value="Sel1-like"/>
</dbReference>
<dbReference type="eggNOG" id="ENOG502RIGA">
    <property type="taxonomic scope" value="Eukaryota"/>
</dbReference>
<dbReference type="Proteomes" id="UP000002195">
    <property type="component" value="Unassembled WGS sequence"/>
</dbReference>
<dbReference type="RefSeq" id="XP_644169.1">
    <property type="nucleotide sequence ID" value="XM_639077.1"/>
</dbReference>
<dbReference type="EMBL" id="AAFI02000012">
    <property type="protein sequence ID" value="EAL70356.1"/>
    <property type="molecule type" value="Genomic_DNA"/>
</dbReference>
<dbReference type="dictyBase" id="DDB_G0274927"/>
<dbReference type="VEuPathDB" id="AmoebaDB:DDB_G0274927"/>
<gene>
    <name evidence="1" type="ORF">DDB_G0274927</name>
</gene>
<protein>
    <submittedName>
        <fullName evidence="1">Uncharacterized protein</fullName>
    </submittedName>
</protein>
<dbReference type="InterPro" id="IPR052769">
    <property type="entry name" value="TPR_domain_protein"/>
</dbReference>
<comment type="caution">
    <text evidence="1">The sequence shown here is derived from an EMBL/GenBank/DDBJ whole genome shotgun (WGS) entry which is preliminary data.</text>
</comment>
<dbReference type="SUPFAM" id="SSF48452">
    <property type="entry name" value="TPR-like"/>
    <property type="match status" value="1"/>
</dbReference>
<reference evidence="1 2" key="1">
    <citation type="journal article" date="2005" name="Nature">
        <title>The genome of the social amoeba Dictyostelium discoideum.</title>
        <authorList>
            <consortium name="The Dictyostelium discoideum Sequencing Consortium"/>
            <person name="Eichinger L."/>
            <person name="Pachebat J.A."/>
            <person name="Glockner G."/>
            <person name="Rajandream M.A."/>
            <person name="Sucgang R."/>
            <person name="Berriman M."/>
            <person name="Song J."/>
            <person name="Olsen R."/>
            <person name="Szafranski K."/>
            <person name="Xu Q."/>
            <person name="Tunggal B."/>
            <person name="Kummerfeld S."/>
            <person name="Madera M."/>
            <person name="Konfortov B.A."/>
            <person name="Rivero F."/>
            <person name="Bankier A.T."/>
            <person name="Lehmann R."/>
            <person name="Hamlin N."/>
            <person name="Davies R."/>
            <person name="Gaudet P."/>
            <person name="Fey P."/>
            <person name="Pilcher K."/>
            <person name="Chen G."/>
            <person name="Saunders D."/>
            <person name="Sodergren E."/>
            <person name="Davis P."/>
            <person name="Kerhornou A."/>
            <person name="Nie X."/>
            <person name="Hall N."/>
            <person name="Anjard C."/>
            <person name="Hemphill L."/>
            <person name="Bason N."/>
            <person name="Farbrother P."/>
            <person name="Desany B."/>
            <person name="Just E."/>
            <person name="Morio T."/>
            <person name="Rost R."/>
            <person name="Churcher C."/>
            <person name="Cooper J."/>
            <person name="Haydock S."/>
            <person name="van Driessche N."/>
            <person name="Cronin A."/>
            <person name="Goodhead I."/>
            <person name="Muzny D."/>
            <person name="Mourier T."/>
            <person name="Pain A."/>
            <person name="Lu M."/>
            <person name="Harper D."/>
            <person name="Lindsay R."/>
            <person name="Hauser H."/>
            <person name="James K."/>
            <person name="Quiles M."/>
            <person name="Madan Babu M."/>
            <person name="Saito T."/>
            <person name="Buchrieser C."/>
            <person name="Wardroper A."/>
            <person name="Felder M."/>
            <person name="Thangavelu M."/>
            <person name="Johnson D."/>
            <person name="Knights A."/>
            <person name="Loulseged H."/>
            <person name="Mungall K."/>
            <person name="Oliver K."/>
            <person name="Price C."/>
            <person name="Quail M.A."/>
            <person name="Urushihara H."/>
            <person name="Hernandez J."/>
            <person name="Rabbinowitsch E."/>
            <person name="Steffen D."/>
            <person name="Sanders M."/>
            <person name="Ma J."/>
            <person name="Kohara Y."/>
            <person name="Sharp S."/>
            <person name="Simmonds M."/>
            <person name="Spiegler S."/>
            <person name="Tivey A."/>
            <person name="Sugano S."/>
            <person name="White B."/>
            <person name="Walker D."/>
            <person name="Woodward J."/>
            <person name="Winckler T."/>
            <person name="Tanaka Y."/>
            <person name="Shaulsky G."/>
            <person name="Schleicher M."/>
            <person name="Weinstock G."/>
            <person name="Rosenthal A."/>
            <person name="Cox E.C."/>
            <person name="Chisholm R.L."/>
            <person name="Gibbs R."/>
            <person name="Loomis W.F."/>
            <person name="Platzer M."/>
            <person name="Kay R.R."/>
            <person name="Williams J."/>
            <person name="Dear P.H."/>
            <person name="Noegel A.A."/>
            <person name="Barrell B."/>
            <person name="Kuspa A."/>
        </authorList>
    </citation>
    <scope>NUCLEOTIDE SEQUENCE [LARGE SCALE GENOMIC DNA]</scope>
    <source>
        <strain evidence="1 2">AX4</strain>
    </source>
</reference>
<dbReference type="FunCoup" id="Q555A4">
    <property type="interactions" value="2"/>
</dbReference>
<dbReference type="HOGENOM" id="CLU_450892_0_0_1"/>
<dbReference type="Gene3D" id="1.25.40.10">
    <property type="entry name" value="Tetratricopeptide repeat domain"/>
    <property type="match status" value="2"/>
</dbReference>
<dbReference type="SMART" id="SM00671">
    <property type="entry name" value="SEL1"/>
    <property type="match status" value="2"/>
</dbReference>
<dbReference type="InterPro" id="IPR011990">
    <property type="entry name" value="TPR-like_helical_dom_sf"/>
</dbReference>
<dbReference type="InParanoid" id="Q555A4"/>
<accession>Q555A4</accession>
<organism evidence="1 2">
    <name type="scientific">Dictyostelium discoideum</name>
    <name type="common">Social amoeba</name>
    <dbReference type="NCBI Taxonomy" id="44689"/>
    <lineage>
        <taxon>Eukaryota</taxon>
        <taxon>Amoebozoa</taxon>
        <taxon>Evosea</taxon>
        <taxon>Eumycetozoa</taxon>
        <taxon>Dictyostelia</taxon>
        <taxon>Dictyosteliales</taxon>
        <taxon>Dictyosteliaceae</taxon>
        <taxon>Dictyostelium</taxon>
    </lineage>
</organism>
<dbReference type="AlphaFoldDB" id="Q555A4"/>
<dbReference type="GeneID" id="8619598"/>
<keyword evidence="2" id="KW-1185">Reference proteome</keyword>
<name>Q555A4_DICDI</name>
<sequence length="605" mass="70744">METNNYFKIKYLIESLLVSELKDKLFELILTNTPKTLDIRSPKKYETLYRQNDLQGYRALTIAEKLLLQIGNHENFSFKLITNIISILQVKKEVKNVVDSIKEFKQYLNLNFDNIKDFKISIEKFKEIIEMTVKFLKKIRLSGVVCVDEQIIQPMNSNSVDDYWLLPHNKNQVNTFKDNGNKLFSRGEFDKAIESYLGAFTLGGLSDSIKGILYLNISTCFLAKVNDPKRIINLVEQYPLPIHESLRYSILSLSKRPNWFKPYYRIAQIFSKFSKFERSIQFSDCSLSLLSNNNENQNDKSSIEETNKFKFETNEKLKLSNQCKLSDKERDFEKECKLRIEKLGNLHLNQFKEVLTDKFKILIKKQTGKSYEKYFNSSITFGLSEKHLIERFISDVVRLRTFPNLDLQAEAFSRCIGNQTKYAQPYFEFANSLIPSNPKDFDIRNNQLIIGLMLHASTLPPNFDLINNGNSDNDDELFNIHKINGGVIRAQEFLGYVYRSGLFGEDIDLEKSIYYFNKSIENADGIQVKYLHISGYQCLSPFILSDMYYNGDVPNGVSDLEKAKQLYQLFNDTKYDLMQLFDKYDEKNETDLLYHKYLYMKTNEL</sequence>
<dbReference type="KEGG" id="ddi:DDB_G0274927"/>
<proteinExistence type="predicted"/>
<dbReference type="PaxDb" id="44689-DDB0217551"/>
<evidence type="ECO:0000313" key="2">
    <source>
        <dbReference type="Proteomes" id="UP000002195"/>
    </source>
</evidence>